<dbReference type="EMBL" id="JACHJL010000004">
    <property type="protein sequence ID" value="MBB5935081.1"/>
    <property type="molecule type" value="Genomic_DNA"/>
</dbReference>
<name>A0A7W9Q7K0_9ACTN</name>
<reference evidence="1 2" key="1">
    <citation type="submission" date="2020-08" db="EMBL/GenBank/DDBJ databases">
        <title>Genomic Encyclopedia of Type Strains, Phase III (KMG-III): the genomes of soil and plant-associated and newly described type strains.</title>
        <authorList>
            <person name="Whitman W."/>
        </authorList>
    </citation>
    <scope>NUCLEOTIDE SEQUENCE [LARGE SCALE GENOMIC DNA]</scope>
    <source>
        <strain evidence="1 2">CECT 8305</strain>
    </source>
</reference>
<accession>A0A7W9Q7K0</accession>
<dbReference type="Proteomes" id="UP000588098">
    <property type="component" value="Unassembled WGS sequence"/>
</dbReference>
<gene>
    <name evidence="1" type="ORF">FHS42_002131</name>
</gene>
<comment type="caution">
    <text evidence="1">The sequence shown here is derived from an EMBL/GenBank/DDBJ whole genome shotgun (WGS) entry which is preliminary data.</text>
</comment>
<protein>
    <submittedName>
        <fullName evidence="1">Uncharacterized protein</fullName>
    </submittedName>
</protein>
<proteinExistence type="predicted"/>
<keyword evidence="2" id="KW-1185">Reference proteome</keyword>
<organism evidence="1 2">
    <name type="scientific">Streptomyces zagrosensis</name>
    <dbReference type="NCBI Taxonomy" id="1042984"/>
    <lineage>
        <taxon>Bacteria</taxon>
        <taxon>Bacillati</taxon>
        <taxon>Actinomycetota</taxon>
        <taxon>Actinomycetes</taxon>
        <taxon>Kitasatosporales</taxon>
        <taxon>Streptomycetaceae</taxon>
        <taxon>Streptomyces</taxon>
    </lineage>
</organism>
<dbReference type="AlphaFoldDB" id="A0A7W9Q7K0"/>
<evidence type="ECO:0000313" key="1">
    <source>
        <dbReference type="EMBL" id="MBB5935081.1"/>
    </source>
</evidence>
<sequence length="184" mass="18615">MADAGGPISFDYPQGRLDECAPPPLSLDPAAIGHNSNGFGLAGAPGRRPGPVAATSGPRLPTAKTNITNITANINTTAIRCGIGIFCCTSVCGTAGLCYAATELRTCGIRDTIRICDTTGLGGAPGARGSAGVAGVGTIALGLWCGSKLIQGKLPYPGRPERARSAAVNVRLLSVEVRFPIGVR</sequence>
<evidence type="ECO:0000313" key="2">
    <source>
        <dbReference type="Proteomes" id="UP000588098"/>
    </source>
</evidence>
<dbReference type="RefSeq" id="WP_184571687.1">
    <property type="nucleotide sequence ID" value="NZ_JACHJL010000004.1"/>
</dbReference>